<comment type="similarity">
    <text evidence="3">Belongs to the glycosyl hydrolase 130 family.</text>
</comment>
<keyword evidence="5" id="KW-1185">Reference proteome</keyword>
<evidence type="ECO:0000313" key="5">
    <source>
        <dbReference type="Proteomes" id="UP000625283"/>
    </source>
</evidence>
<dbReference type="InterPro" id="IPR023296">
    <property type="entry name" value="Glyco_hydro_beta-prop_sf"/>
</dbReference>
<organism evidence="4 5">
    <name type="scientific">Sphingobacterium faecale</name>
    <dbReference type="NCBI Taxonomy" id="2803775"/>
    <lineage>
        <taxon>Bacteria</taxon>
        <taxon>Pseudomonadati</taxon>
        <taxon>Bacteroidota</taxon>
        <taxon>Sphingobacteriia</taxon>
        <taxon>Sphingobacteriales</taxon>
        <taxon>Sphingobacteriaceae</taxon>
        <taxon>Sphingobacterium</taxon>
    </lineage>
</organism>
<dbReference type="InterPro" id="IPR007184">
    <property type="entry name" value="Mannoside_phosphorylase"/>
</dbReference>
<dbReference type="SUPFAM" id="SSF75005">
    <property type="entry name" value="Arabinanase/levansucrase/invertase"/>
    <property type="match status" value="1"/>
</dbReference>
<evidence type="ECO:0000256" key="2">
    <source>
        <dbReference type="ARBA" id="ARBA00022679"/>
    </source>
</evidence>
<dbReference type="CDD" id="cd18613">
    <property type="entry name" value="GH130"/>
    <property type="match status" value="1"/>
</dbReference>
<evidence type="ECO:0000256" key="1">
    <source>
        <dbReference type="ARBA" id="ARBA00022676"/>
    </source>
</evidence>
<keyword evidence="4" id="KW-0378">Hydrolase</keyword>
<dbReference type="RefSeq" id="WP_202102740.1">
    <property type="nucleotide sequence ID" value="NZ_JAERTY010000004.1"/>
</dbReference>
<evidence type="ECO:0000313" key="4">
    <source>
        <dbReference type="EMBL" id="MBL1408992.1"/>
    </source>
</evidence>
<dbReference type="EMBL" id="JAERTY010000004">
    <property type="protein sequence ID" value="MBL1408992.1"/>
    <property type="molecule type" value="Genomic_DNA"/>
</dbReference>
<dbReference type="GO" id="GO:0016787">
    <property type="term" value="F:hydrolase activity"/>
    <property type="evidence" value="ECO:0007669"/>
    <property type="project" value="UniProtKB-KW"/>
</dbReference>
<protein>
    <submittedName>
        <fullName evidence="4">Glycoside hydrolase family 130 protein</fullName>
    </submittedName>
</protein>
<comment type="caution">
    <text evidence="4">The sequence shown here is derived from an EMBL/GenBank/DDBJ whole genome shotgun (WGS) entry which is preliminary data.</text>
</comment>
<keyword evidence="1" id="KW-0328">Glycosyltransferase</keyword>
<sequence>MSLQVVRKSIFFKPDSKRVLARYFNINIERTTKIVNRILRSSKQEQTDMLNQLLRNFSKRHRSILDIWEKNFKRTEERLLDLELRNRDYTPRERLLIGAYFTMEYSVEAAAFFNPSVVESPDQTQLRDGEKRIILSFRATGEGHVSSIVFRSAIIDNELNIHVEEVGKLLEKPKQIKSHRYLKADFIDKLLQMHDPEKDMLDLIHAKLTDSFTYEELRRFVMEIQKENNLDMEGQTLMTHMTWLASSHYEMTYSLDTALSERVIFPISDTEKNGIEDARFVRFISDKGKPMYYATYTAYDGLTILPKLLSTTDFVRFKVQPINGKIANKGAALFPRKINGKYAMLCRVDGESNYIAFSEDLINWQQDVTLLKEPEFPWEFVQLGNCGSPIETAKGWLVLTHSVGPMRAYTLGAILLDLEDPTKIVGKLSEPLLYPNAEEREGYVPNVVYSCGQILHNGHLIIPYAMSDHASTYATICLDDLLDALTNFKSLSV</sequence>
<dbReference type="Proteomes" id="UP000625283">
    <property type="component" value="Unassembled WGS sequence"/>
</dbReference>
<dbReference type="PANTHER" id="PTHR34106">
    <property type="entry name" value="GLYCOSIDASE"/>
    <property type="match status" value="1"/>
</dbReference>
<gene>
    <name evidence="4" type="ORF">JKG61_09545</name>
</gene>
<proteinExistence type="inferred from homology"/>
<reference evidence="4 5" key="1">
    <citation type="submission" date="2021-01" db="EMBL/GenBank/DDBJ databases">
        <title>C459-1 draft genome sequence.</title>
        <authorList>
            <person name="Zhang X.-F."/>
        </authorList>
    </citation>
    <scope>NUCLEOTIDE SEQUENCE [LARGE SCALE GENOMIC DNA]</scope>
    <source>
        <strain evidence="5">C459-1</strain>
    </source>
</reference>
<dbReference type="Gene3D" id="2.115.10.20">
    <property type="entry name" value="Glycosyl hydrolase domain, family 43"/>
    <property type="match status" value="1"/>
</dbReference>
<dbReference type="PANTHER" id="PTHR34106:SF4">
    <property type="entry name" value="BLL5143 PROTEIN"/>
    <property type="match status" value="1"/>
</dbReference>
<dbReference type="Pfam" id="PF04041">
    <property type="entry name" value="Glyco_hydro_130"/>
    <property type="match status" value="1"/>
</dbReference>
<name>A0ABS1R2R5_9SPHI</name>
<accession>A0ABS1R2R5</accession>
<keyword evidence="2" id="KW-0808">Transferase</keyword>
<evidence type="ECO:0000256" key="3">
    <source>
        <dbReference type="ARBA" id="ARBA00024356"/>
    </source>
</evidence>